<dbReference type="EMBL" id="PPCX01000012">
    <property type="protein sequence ID" value="PQL10622.1"/>
    <property type="molecule type" value="Genomic_DNA"/>
</dbReference>
<comment type="subcellular location">
    <subcellularLocation>
        <location evidence="7">Cell membrane</location>
        <topology evidence="7">Single-pass membrane protein</topology>
    </subcellularLocation>
</comment>
<feature type="compositionally biased region" description="Polar residues" evidence="8">
    <location>
        <begin position="466"/>
        <end position="478"/>
    </location>
</feature>
<organism evidence="9 10">
    <name type="scientific">Veillonella rogosae JCM 15642</name>
    <dbReference type="NCBI Taxonomy" id="1298595"/>
    <lineage>
        <taxon>Bacteria</taxon>
        <taxon>Bacillati</taxon>
        <taxon>Bacillota</taxon>
        <taxon>Negativicutes</taxon>
        <taxon>Veillonellales</taxon>
        <taxon>Veillonellaceae</taxon>
        <taxon>Veillonella</taxon>
    </lineage>
</organism>
<feature type="site" description="Important for catalytic activity" evidence="7">
    <location>
        <position position="221"/>
    </location>
</feature>
<dbReference type="InterPro" id="IPR003770">
    <property type="entry name" value="MLTG-like"/>
</dbReference>
<proteinExistence type="inferred from homology"/>
<evidence type="ECO:0000256" key="5">
    <source>
        <dbReference type="ARBA" id="ARBA00023239"/>
    </source>
</evidence>
<keyword evidence="6 7" id="KW-0961">Cell wall biogenesis/degradation</keyword>
<dbReference type="Pfam" id="PF02618">
    <property type="entry name" value="YceG"/>
    <property type="match status" value="1"/>
</dbReference>
<dbReference type="HAMAP" id="MF_02065">
    <property type="entry name" value="MltG"/>
    <property type="match status" value="1"/>
</dbReference>
<comment type="function">
    <text evidence="7">Functions as a peptidoglycan terminase that cleaves nascent peptidoglycan strands endolytically to terminate their elongation.</text>
</comment>
<keyword evidence="5 7" id="KW-0456">Lyase</keyword>
<reference evidence="9 10" key="1">
    <citation type="submission" date="2018-01" db="EMBL/GenBank/DDBJ databases">
        <title>Draft genome sequences of clinical isolates and type strains of oral Veillonella including Veillonella infantum sp., nov.</title>
        <authorList>
            <person name="Mashima I."/>
            <person name="Liao Y.-C."/>
            <person name="Sabharwal A."/>
            <person name="Haase E.M."/>
            <person name="Nakazawa F."/>
            <person name="Scannapieco F.A."/>
        </authorList>
    </citation>
    <scope>NUCLEOTIDE SEQUENCE [LARGE SCALE GENOMIC DNA]</scope>
    <source>
        <strain evidence="9 10">JCM 15642</strain>
    </source>
</reference>
<keyword evidence="10" id="KW-1185">Reference proteome</keyword>
<keyword evidence="4 7" id="KW-0472">Membrane</keyword>
<dbReference type="CDD" id="cd08010">
    <property type="entry name" value="MltG_like"/>
    <property type="match status" value="1"/>
</dbReference>
<comment type="caution">
    <text evidence="9">The sequence shown here is derived from an EMBL/GenBank/DDBJ whole genome shotgun (WGS) entry which is preliminary data.</text>
</comment>
<dbReference type="EC" id="4.2.2.29" evidence="7"/>
<accession>A0ABX5BVJ0</accession>
<name>A0ABX5BVJ0_9FIRM</name>
<evidence type="ECO:0000256" key="4">
    <source>
        <dbReference type="ARBA" id="ARBA00023136"/>
    </source>
</evidence>
<dbReference type="Proteomes" id="UP000238774">
    <property type="component" value="Unassembled WGS sequence"/>
</dbReference>
<evidence type="ECO:0000256" key="8">
    <source>
        <dbReference type="SAM" id="MobiDB-lite"/>
    </source>
</evidence>
<keyword evidence="3 7" id="KW-1133">Transmembrane helix</keyword>
<dbReference type="PANTHER" id="PTHR30518:SF2">
    <property type="entry name" value="ENDOLYTIC MUREIN TRANSGLYCOSYLASE"/>
    <property type="match status" value="1"/>
</dbReference>
<feature type="transmembrane region" description="Helical" evidence="7">
    <location>
        <begin position="7"/>
        <end position="29"/>
    </location>
</feature>
<keyword evidence="2 7" id="KW-0812">Transmembrane</keyword>
<comment type="catalytic activity">
    <reaction evidence="7">
        <text>a peptidoglycan chain = a peptidoglycan chain with N-acetyl-1,6-anhydromuramyl-[peptide] at the reducing end + a peptidoglycan chain with N-acetylglucosamine at the non-reducing end.</text>
        <dbReference type="EC" id="4.2.2.29"/>
    </reaction>
</comment>
<dbReference type="RefSeq" id="WP_105081928.1">
    <property type="nucleotide sequence ID" value="NZ_PPCX01000012.1"/>
</dbReference>
<protein>
    <recommendedName>
        <fullName evidence="7">Endolytic murein transglycosylase</fullName>
        <ecNumber evidence="7">4.2.2.29</ecNumber>
    </recommendedName>
    <alternativeName>
        <fullName evidence="7">Peptidoglycan lytic transglycosylase</fullName>
    </alternativeName>
    <alternativeName>
        <fullName evidence="7">Peptidoglycan polymerization terminase</fullName>
    </alternativeName>
</protein>
<evidence type="ECO:0000313" key="10">
    <source>
        <dbReference type="Proteomes" id="UP000238774"/>
    </source>
</evidence>
<evidence type="ECO:0000256" key="6">
    <source>
        <dbReference type="ARBA" id="ARBA00023316"/>
    </source>
</evidence>
<gene>
    <name evidence="7 9" type="primary">mltG</name>
    <name evidence="9" type="ORF">VRHSUH09_08585</name>
</gene>
<evidence type="ECO:0000313" key="9">
    <source>
        <dbReference type="EMBL" id="PQL10622.1"/>
    </source>
</evidence>
<feature type="region of interest" description="Disordered" evidence="8">
    <location>
        <begin position="396"/>
        <end position="478"/>
    </location>
</feature>
<evidence type="ECO:0000256" key="2">
    <source>
        <dbReference type="ARBA" id="ARBA00022692"/>
    </source>
</evidence>
<dbReference type="NCBIfam" id="TIGR00247">
    <property type="entry name" value="endolytic transglycosylase MltG"/>
    <property type="match status" value="1"/>
</dbReference>
<evidence type="ECO:0000256" key="1">
    <source>
        <dbReference type="ARBA" id="ARBA00022475"/>
    </source>
</evidence>
<sequence>MRKALRYILILAIIGVLIIGGGLGALYLIPNTFAQDDGTQVLVIEKGQTGSEIADMLFERGLIRSTQGFKLWLYLSGTNDKLQTGHYQIPNKVTVRELISLLQEGHVESIRVTIPEGYTVGDIAIVLEKNQIMKAKDFLAEAKTFVPYPYMKGTRPATYPVEGFLFPSTYEIPVGATPREVIQMMADEMNRYLTPAVKKQIQAQHMSIHDFVTLASIVERESLFDADRPTIAGVFKKRLAHGIPLQSDATISYVLGYAKENVTIGDTQLQSPYNTYVSKGLPPGPIANPGKKSLDAVLHSENTDYLYFVADKEGHNHFSKTYEEHLAEVNKIYGADTATSATPSATTEIAAQAGPNYDVAVATTEPDYNYSSAEAVEADSQYVDVEPTYKYTPTTVPAAEVPAPTPAPTQNQTPTQVTPTTPSNGNSSNNTYVPTTNRAPETTPYVTPSTQEVPRIEVKPAESVDRSTINVPTGNSNK</sequence>
<dbReference type="Gene3D" id="3.30.160.60">
    <property type="entry name" value="Classic Zinc Finger"/>
    <property type="match status" value="1"/>
</dbReference>
<evidence type="ECO:0000256" key="3">
    <source>
        <dbReference type="ARBA" id="ARBA00022989"/>
    </source>
</evidence>
<dbReference type="Gene3D" id="3.30.1490.480">
    <property type="entry name" value="Endolytic murein transglycosylase"/>
    <property type="match status" value="1"/>
</dbReference>
<feature type="compositionally biased region" description="Polar residues" evidence="8">
    <location>
        <begin position="432"/>
        <end position="452"/>
    </location>
</feature>
<dbReference type="PANTHER" id="PTHR30518">
    <property type="entry name" value="ENDOLYTIC MUREIN TRANSGLYCOSYLASE"/>
    <property type="match status" value="1"/>
</dbReference>
<evidence type="ECO:0000256" key="7">
    <source>
        <dbReference type="HAMAP-Rule" id="MF_02065"/>
    </source>
</evidence>
<comment type="similarity">
    <text evidence="7">Belongs to the transglycosylase MltG family.</text>
</comment>
<keyword evidence="1 7" id="KW-1003">Cell membrane</keyword>
<feature type="compositionally biased region" description="Basic and acidic residues" evidence="8">
    <location>
        <begin position="454"/>
        <end position="465"/>
    </location>
</feature>
<feature type="compositionally biased region" description="Low complexity" evidence="8">
    <location>
        <begin position="396"/>
        <end position="431"/>
    </location>
</feature>